<sequence>MRRVFGISIGLGLLFLLVAGTSAQSASKRILPQGSPEKIHALIGKKSSTYHVATSAAPLAIDIQGPSSIRILSRLLLGSDPPEDPILYRVCVEIDGVVIQTVERTATRSSDARQEGGKPIGSLGRAVVRIPEGTHRALIYPLGEDTRVALRLFHGGTPTSKVKYVPFAPASFERPILIHSGDSEATYYRFTPEIPVTFMINGPVRMKALTRLDFNHERGYSKSYAIQISIDGTLHRTSRLTAKASATSIYPDLPDITPGVGKTFYLDVPEGRHEIAIALTNTTANAAAIRLLIPKKAVTNGP</sequence>
<comment type="caution">
    <text evidence="1">The sequence shown here is derived from an EMBL/GenBank/DDBJ whole genome shotgun (WGS) entry which is preliminary data.</text>
</comment>
<dbReference type="AlphaFoldDB" id="A0A956SHD0"/>
<protein>
    <submittedName>
        <fullName evidence="1">Uncharacterized protein</fullName>
    </submittedName>
</protein>
<organism evidence="1 2">
    <name type="scientific">Eiseniibacteriota bacterium</name>
    <dbReference type="NCBI Taxonomy" id="2212470"/>
    <lineage>
        <taxon>Bacteria</taxon>
        <taxon>Candidatus Eiseniibacteriota</taxon>
    </lineage>
</organism>
<reference evidence="1" key="1">
    <citation type="submission" date="2020-04" db="EMBL/GenBank/DDBJ databases">
        <authorList>
            <person name="Zhang T."/>
        </authorList>
    </citation>
    <scope>NUCLEOTIDE SEQUENCE</scope>
    <source>
        <strain evidence="1">HKST-UBA02</strain>
    </source>
</reference>
<proteinExistence type="predicted"/>
<gene>
    <name evidence="1" type="ORF">KDA27_21160</name>
</gene>
<accession>A0A956SHD0</accession>
<name>A0A956SHD0_UNCEI</name>
<dbReference type="Proteomes" id="UP000739538">
    <property type="component" value="Unassembled WGS sequence"/>
</dbReference>
<evidence type="ECO:0000313" key="1">
    <source>
        <dbReference type="EMBL" id="MCA9758318.1"/>
    </source>
</evidence>
<reference evidence="1" key="2">
    <citation type="journal article" date="2021" name="Microbiome">
        <title>Successional dynamics and alternative stable states in a saline activated sludge microbial community over 9 years.</title>
        <authorList>
            <person name="Wang Y."/>
            <person name="Ye J."/>
            <person name="Ju F."/>
            <person name="Liu L."/>
            <person name="Boyd J.A."/>
            <person name="Deng Y."/>
            <person name="Parks D.H."/>
            <person name="Jiang X."/>
            <person name="Yin X."/>
            <person name="Woodcroft B.J."/>
            <person name="Tyson G.W."/>
            <person name="Hugenholtz P."/>
            <person name="Polz M.F."/>
            <person name="Zhang T."/>
        </authorList>
    </citation>
    <scope>NUCLEOTIDE SEQUENCE</scope>
    <source>
        <strain evidence="1">HKST-UBA02</strain>
    </source>
</reference>
<dbReference type="EMBL" id="JAGQHS010000160">
    <property type="protein sequence ID" value="MCA9758318.1"/>
    <property type="molecule type" value="Genomic_DNA"/>
</dbReference>
<evidence type="ECO:0000313" key="2">
    <source>
        <dbReference type="Proteomes" id="UP000739538"/>
    </source>
</evidence>